<dbReference type="Gramene" id="ONI35290">
    <property type="protein sequence ID" value="ONI35290"/>
    <property type="gene ID" value="PRUPE_1G527800"/>
</dbReference>
<organism evidence="1 2">
    <name type="scientific">Prunus persica</name>
    <name type="common">Peach</name>
    <name type="synonym">Amygdalus persica</name>
    <dbReference type="NCBI Taxonomy" id="3760"/>
    <lineage>
        <taxon>Eukaryota</taxon>
        <taxon>Viridiplantae</taxon>
        <taxon>Streptophyta</taxon>
        <taxon>Embryophyta</taxon>
        <taxon>Tracheophyta</taxon>
        <taxon>Spermatophyta</taxon>
        <taxon>Magnoliopsida</taxon>
        <taxon>eudicotyledons</taxon>
        <taxon>Gunneridae</taxon>
        <taxon>Pentapetalae</taxon>
        <taxon>rosids</taxon>
        <taxon>fabids</taxon>
        <taxon>Rosales</taxon>
        <taxon>Rosaceae</taxon>
        <taxon>Amygdaloideae</taxon>
        <taxon>Amygdaleae</taxon>
        <taxon>Prunus</taxon>
    </lineage>
</organism>
<name>A0A251RHK5_PRUPE</name>
<protein>
    <submittedName>
        <fullName evidence="1">Uncharacterized protein</fullName>
    </submittedName>
</protein>
<keyword evidence="2" id="KW-1185">Reference proteome</keyword>
<evidence type="ECO:0000313" key="1">
    <source>
        <dbReference type="EMBL" id="ONI35290.1"/>
    </source>
</evidence>
<sequence length="51" mass="5636">MDQEAHIQLCAPEGEGGKRDCGLHPGELLLQRRPNSSNLKVFNEHCPHAAM</sequence>
<accession>A0A251RHK5</accession>
<dbReference type="Proteomes" id="UP000006882">
    <property type="component" value="Chromosome G1"/>
</dbReference>
<proteinExistence type="predicted"/>
<evidence type="ECO:0000313" key="2">
    <source>
        <dbReference type="Proteomes" id="UP000006882"/>
    </source>
</evidence>
<gene>
    <name evidence="1" type="ORF">PRUPE_1G527800</name>
</gene>
<reference evidence="1 2" key="1">
    <citation type="journal article" date="2013" name="Nat. Genet.">
        <title>The high-quality draft genome of peach (Prunus persica) identifies unique patterns of genetic diversity, domestication and genome evolution.</title>
        <authorList>
            <consortium name="International Peach Genome Initiative"/>
            <person name="Verde I."/>
            <person name="Abbott A.G."/>
            <person name="Scalabrin S."/>
            <person name="Jung S."/>
            <person name="Shu S."/>
            <person name="Marroni F."/>
            <person name="Zhebentyayeva T."/>
            <person name="Dettori M.T."/>
            <person name="Grimwood J."/>
            <person name="Cattonaro F."/>
            <person name="Zuccolo A."/>
            <person name="Rossini L."/>
            <person name="Jenkins J."/>
            <person name="Vendramin E."/>
            <person name="Meisel L.A."/>
            <person name="Decroocq V."/>
            <person name="Sosinski B."/>
            <person name="Prochnik S."/>
            <person name="Mitros T."/>
            <person name="Policriti A."/>
            <person name="Cipriani G."/>
            <person name="Dondini L."/>
            <person name="Ficklin S."/>
            <person name="Goodstein D.M."/>
            <person name="Xuan P."/>
            <person name="Del Fabbro C."/>
            <person name="Aramini V."/>
            <person name="Copetti D."/>
            <person name="Gonzalez S."/>
            <person name="Horner D.S."/>
            <person name="Falchi R."/>
            <person name="Lucas S."/>
            <person name="Mica E."/>
            <person name="Maldonado J."/>
            <person name="Lazzari B."/>
            <person name="Bielenberg D."/>
            <person name="Pirona R."/>
            <person name="Miculan M."/>
            <person name="Barakat A."/>
            <person name="Testolin R."/>
            <person name="Stella A."/>
            <person name="Tartarini S."/>
            <person name="Tonutti P."/>
            <person name="Arus P."/>
            <person name="Orellana A."/>
            <person name="Wells C."/>
            <person name="Main D."/>
            <person name="Vizzotto G."/>
            <person name="Silva H."/>
            <person name="Salamini F."/>
            <person name="Schmutz J."/>
            <person name="Morgante M."/>
            <person name="Rokhsar D.S."/>
        </authorList>
    </citation>
    <scope>NUCLEOTIDE SEQUENCE [LARGE SCALE GENOMIC DNA]</scope>
    <source>
        <strain evidence="2">cv. Nemared</strain>
    </source>
</reference>
<dbReference type="EMBL" id="CM007651">
    <property type="protein sequence ID" value="ONI35290.1"/>
    <property type="molecule type" value="Genomic_DNA"/>
</dbReference>
<dbReference type="AlphaFoldDB" id="A0A251RHK5"/>